<dbReference type="InterPro" id="IPR043128">
    <property type="entry name" value="Rev_trsase/Diguanyl_cyclase"/>
</dbReference>
<dbReference type="InterPro" id="IPR000477">
    <property type="entry name" value="RT_dom"/>
</dbReference>
<comment type="caution">
    <text evidence="2">The sequence shown here is derived from an EMBL/GenBank/DDBJ whole genome shotgun (WGS) entry which is preliminary data.</text>
</comment>
<sequence length="316" mass="36932">MLGGNFGVVRKRFTHAYNDIISVENLLLAWREFIRGKKDRKDIQEFQLRLMDNIFELHRALENKTYIHGGYEAFNINDPKPRSIHKASVRDRLLHHAIYRELYPFFDRTFIPDSFSCRLDKATHKAISRFKCFAYGISKNRRKTVYILKCDIRKFFASIDQSALMEILRGYIVDEAILELLSSVVSSFHSTKVGIGLPLGNLTSQLLVNIYMNKFDQFVKHKLKVKYYIRYADDFVIMSDDYAHLEALLPELSKFLLQELGLSLHPDKVFIKTLASGVDFLGWIHFTDHRVLRQSTRDRMFRKIGENSTPATFASY</sequence>
<evidence type="ECO:0000313" key="3">
    <source>
        <dbReference type="Proteomes" id="UP000228700"/>
    </source>
</evidence>
<dbReference type="PROSITE" id="PS50878">
    <property type="entry name" value="RT_POL"/>
    <property type="match status" value="1"/>
</dbReference>
<protein>
    <recommendedName>
        <fullName evidence="1">Reverse transcriptase domain-containing protein</fullName>
    </recommendedName>
</protein>
<dbReference type="Pfam" id="PF00078">
    <property type="entry name" value="RVT_1"/>
    <property type="match status" value="1"/>
</dbReference>
<dbReference type="AlphaFoldDB" id="A0A2M8LCX6"/>
<dbReference type="PANTHER" id="PTHR34047:SF8">
    <property type="entry name" value="PROTEIN YKFC"/>
    <property type="match status" value="1"/>
</dbReference>
<dbReference type="Gene3D" id="3.30.70.270">
    <property type="match status" value="1"/>
</dbReference>
<dbReference type="SUPFAM" id="SSF56672">
    <property type="entry name" value="DNA/RNA polymerases"/>
    <property type="match status" value="1"/>
</dbReference>
<proteinExistence type="predicted"/>
<dbReference type="CDD" id="cd01651">
    <property type="entry name" value="RT_G2_intron"/>
    <property type="match status" value="1"/>
</dbReference>
<dbReference type="InterPro" id="IPR051083">
    <property type="entry name" value="GrpII_Intron_Splice-Mob/Def"/>
</dbReference>
<evidence type="ECO:0000259" key="1">
    <source>
        <dbReference type="PROSITE" id="PS50878"/>
    </source>
</evidence>
<dbReference type="Proteomes" id="UP000228700">
    <property type="component" value="Unassembled WGS sequence"/>
</dbReference>
<dbReference type="InterPro" id="IPR043502">
    <property type="entry name" value="DNA/RNA_pol_sf"/>
</dbReference>
<feature type="domain" description="Reverse transcriptase" evidence="1">
    <location>
        <begin position="65"/>
        <end position="285"/>
    </location>
</feature>
<gene>
    <name evidence="2" type="ORF">COV01_00320</name>
</gene>
<evidence type="ECO:0000313" key="2">
    <source>
        <dbReference type="EMBL" id="PJE74470.1"/>
    </source>
</evidence>
<dbReference type="PANTHER" id="PTHR34047">
    <property type="entry name" value="NUCLEAR INTRON MATURASE 1, MITOCHONDRIAL-RELATED"/>
    <property type="match status" value="1"/>
</dbReference>
<reference evidence="3" key="1">
    <citation type="submission" date="2017-09" db="EMBL/GenBank/DDBJ databases">
        <title>Depth-based differentiation of microbial function through sediment-hosted aquifers and enrichment of novel symbionts in the deep terrestrial subsurface.</title>
        <authorList>
            <person name="Probst A.J."/>
            <person name="Ladd B."/>
            <person name="Jarett J.K."/>
            <person name="Geller-Mcgrath D.E."/>
            <person name="Sieber C.M.K."/>
            <person name="Emerson J.B."/>
            <person name="Anantharaman K."/>
            <person name="Thomas B.C."/>
            <person name="Malmstrom R."/>
            <person name="Stieglmeier M."/>
            <person name="Klingl A."/>
            <person name="Woyke T."/>
            <person name="Ryan C.M."/>
            <person name="Banfield J.F."/>
        </authorList>
    </citation>
    <scope>NUCLEOTIDE SEQUENCE [LARGE SCALE GENOMIC DNA]</scope>
</reference>
<accession>A0A2M8LCX6</accession>
<name>A0A2M8LCX6_9BACT</name>
<organism evidence="2 3">
    <name type="scientific">Candidatus Taylorbacteria bacterium CG10_big_fil_rev_8_21_14_0_10_41_48</name>
    <dbReference type="NCBI Taxonomy" id="1975024"/>
    <lineage>
        <taxon>Bacteria</taxon>
        <taxon>Candidatus Tayloriibacteriota</taxon>
    </lineage>
</organism>
<dbReference type="EMBL" id="PFEQ01000001">
    <property type="protein sequence ID" value="PJE74470.1"/>
    <property type="molecule type" value="Genomic_DNA"/>
</dbReference>